<dbReference type="OrthoDB" id="9847008at2"/>
<keyword evidence="1" id="KW-0812">Transmembrane</keyword>
<reference evidence="3" key="1">
    <citation type="submission" date="2017-06" db="EMBL/GenBank/DDBJ databases">
        <authorList>
            <person name="Varghese N."/>
            <person name="Submissions S."/>
        </authorList>
    </citation>
    <scope>NUCLEOTIDE SEQUENCE [LARGE SCALE GENOMIC DNA]</scope>
    <source>
        <strain evidence="3">DSM 11116</strain>
    </source>
</reference>
<accession>A0A212T800</accession>
<keyword evidence="3" id="KW-1185">Reference proteome</keyword>
<sequence length="219" mass="24694">MPVLSVLARLYAYRSIVLLLLLAIAAGLIYYLYGENVQKEEEKQSIINLYSQQPETRAVDTQGRETVRVVTPIISAAVLKQVKSGLAAEIRDQLQKEFKGLGVQLISAQRVQTSTAQRVPTVALKDTTIREVTPAGIQTKVAKAGTYKDPWLTLTGVVTDDSLAVKYTIRNEFDVRAYSKRDAKHWWQFWKGRKVYVDLKNQNPNTRTENLEAVAVEKK</sequence>
<proteinExistence type="predicted"/>
<dbReference type="AlphaFoldDB" id="A0A212T800"/>
<dbReference type="RefSeq" id="WP_088841940.1">
    <property type="nucleotide sequence ID" value="NZ_FYEW01000001.1"/>
</dbReference>
<evidence type="ECO:0000256" key="1">
    <source>
        <dbReference type="SAM" id="Phobius"/>
    </source>
</evidence>
<dbReference type="InterPro" id="IPR046679">
    <property type="entry name" value="DUF6549"/>
</dbReference>
<evidence type="ECO:0000313" key="2">
    <source>
        <dbReference type="EMBL" id="SNC62183.1"/>
    </source>
</evidence>
<evidence type="ECO:0000313" key="3">
    <source>
        <dbReference type="Proteomes" id="UP000198131"/>
    </source>
</evidence>
<organism evidence="2 3">
    <name type="scientific">Hymenobacter gelipurpurascens</name>
    <dbReference type="NCBI Taxonomy" id="89968"/>
    <lineage>
        <taxon>Bacteria</taxon>
        <taxon>Pseudomonadati</taxon>
        <taxon>Bacteroidota</taxon>
        <taxon>Cytophagia</taxon>
        <taxon>Cytophagales</taxon>
        <taxon>Hymenobacteraceae</taxon>
        <taxon>Hymenobacter</taxon>
    </lineage>
</organism>
<name>A0A212T800_9BACT</name>
<gene>
    <name evidence="2" type="ORF">SAMN06265337_0619</name>
</gene>
<dbReference type="EMBL" id="FYEW01000001">
    <property type="protein sequence ID" value="SNC62183.1"/>
    <property type="molecule type" value="Genomic_DNA"/>
</dbReference>
<keyword evidence="1" id="KW-0472">Membrane</keyword>
<feature type="transmembrane region" description="Helical" evidence="1">
    <location>
        <begin position="12"/>
        <end position="33"/>
    </location>
</feature>
<dbReference type="Proteomes" id="UP000198131">
    <property type="component" value="Unassembled WGS sequence"/>
</dbReference>
<dbReference type="Pfam" id="PF20186">
    <property type="entry name" value="DUF6549"/>
    <property type="match status" value="1"/>
</dbReference>
<protein>
    <submittedName>
        <fullName evidence="2">Uncharacterized protein</fullName>
    </submittedName>
</protein>
<keyword evidence="1" id="KW-1133">Transmembrane helix</keyword>